<organism evidence="4">
    <name type="scientific">uncultured gamma proteobacterium HF0010_11K06</name>
    <dbReference type="NCBI Taxonomy" id="710980"/>
    <lineage>
        <taxon>Bacteria</taxon>
        <taxon>Pseudomonadati</taxon>
        <taxon>Pseudomonadota</taxon>
        <taxon>Gammaproteobacteria</taxon>
        <taxon>environmental samples</taxon>
    </lineage>
</organism>
<reference evidence="4" key="1">
    <citation type="journal article" date="2011" name="Environ. Microbiol.">
        <title>Time-series analyses of Monterey Bay coastal microbial picoplankton using a 'genome proxy' microarray.</title>
        <authorList>
            <person name="Rich V.I."/>
            <person name="Pham V.D."/>
            <person name="Eppley J."/>
            <person name="Shi Y."/>
            <person name="DeLong E.F."/>
        </authorList>
    </citation>
    <scope>NUCLEOTIDE SEQUENCE</scope>
</reference>
<dbReference type="PANTHER" id="PTHR20857:SF15">
    <property type="entry name" value="THIAMINE-PHOSPHATE SYNTHASE"/>
    <property type="match status" value="1"/>
</dbReference>
<dbReference type="CDD" id="cd00564">
    <property type="entry name" value="TMP_TenI"/>
    <property type="match status" value="1"/>
</dbReference>
<accession>E0XQV4</accession>
<keyword evidence="2" id="KW-0784">Thiamine biosynthesis</keyword>
<sequence>MIQGLYAITPSGLEENDLLTKTEVLLKEGIKLIQYRDKILDKKTLQEKAHALLKLTKKYGAKLLINDHVEICLEISADGFHLGLEDYLYEGNIELLKKNKEFISKKLICGLSCKWNKELVVNPPENEIKWTYLAVGSFYPSNTKSTIPETNENVKRKFLSYTDKPLVAIGGINKKNIGEVRSLGYSCFALSEALFINPKHVLNEYKRL</sequence>
<proteinExistence type="predicted"/>
<dbReference type="GO" id="GO:0005737">
    <property type="term" value="C:cytoplasm"/>
    <property type="evidence" value="ECO:0007669"/>
    <property type="project" value="TreeGrafter"/>
</dbReference>
<dbReference type="GO" id="GO:0009228">
    <property type="term" value="P:thiamine biosynthetic process"/>
    <property type="evidence" value="ECO:0007669"/>
    <property type="project" value="UniProtKB-KW"/>
</dbReference>
<evidence type="ECO:0000259" key="3">
    <source>
        <dbReference type="Pfam" id="PF02581"/>
    </source>
</evidence>
<feature type="domain" description="Thiamine phosphate synthase/TenI" evidence="3">
    <location>
        <begin position="5"/>
        <end position="193"/>
    </location>
</feature>
<dbReference type="EMBL" id="GU474847">
    <property type="protein sequence ID" value="ADI16795.1"/>
    <property type="molecule type" value="Genomic_DNA"/>
</dbReference>
<evidence type="ECO:0000256" key="1">
    <source>
        <dbReference type="ARBA" id="ARBA00004948"/>
    </source>
</evidence>
<dbReference type="GO" id="GO:0004789">
    <property type="term" value="F:thiamine-phosphate diphosphorylase activity"/>
    <property type="evidence" value="ECO:0007669"/>
    <property type="project" value="TreeGrafter"/>
</dbReference>
<protein>
    <submittedName>
        <fullName evidence="4">Thiamine monophosphate synthase</fullName>
    </submittedName>
</protein>
<dbReference type="InterPro" id="IPR022998">
    <property type="entry name" value="ThiamineP_synth_TenI"/>
</dbReference>
<evidence type="ECO:0000313" key="4">
    <source>
        <dbReference type="EMBL" id="ADI16795.1"/>
    </source>
</evidence>
<dbReference type="Pfam" id="PF02581">
    <property type="entry name" value="TMP-TENI"/>
    <property type="match status" value="1"/>
</dbReference>
<dbReference type="AlphaFoldDB" id="E0XQV4"/>
<dbReference type="InterPro" id="IPR036206">
    <property type="entry name" value="ThiamineP_synth_sf"/>
</dbReference>
<dbReference type="InterPro" id="IPR013785">
    <property type="entry name" value="Aldolase_TIM"/>
</dbReference>
<dbReference type="SUPFAM" id="SSF51391">
    <property type="entry name" value="Thiamin phosphate synthase"/>
    <property type="match status" value="1"/>
</dbReference>
<evidence type="ECO:0000256" key="2">
    <source>
        <dbReference type="ARBA" id="ARBA00022977"/>
    </source>
</evidence>
<comment type="pathway">
    <text evidence="1">Cofactor biosynthesis; thiamine diphosphate biosynthesis.</text>
</comment>
<name>E0XQV4_9GAMM</name>
<dbReference type="Gene3D" id="3.20.20.70">
    <property type="entry name" value="Aldolase class I"/>
    <property type="match status" value="1"/>
</dbReference>
<dbReference type="PANTHER" id="PTHR20857">
    <property type="entry name" value="THIAMINE-PHOSPHATE PYROPHOSPHORYLASE"/>
    <property type="match status" value="1"/>
</dbReference>